<keyword evidence="2" id="KW-1185">Reference proteome</keyword>
<comment type="caution">
    <text evidence="1">The sequence shown here is derived from an EMBL/GenBank/DDBJ whole genome shotgun (WGS) entry which is preliminary data.</text>
</comment>
<name>A0ABW2F5G8_9BACL</name>
<protein>
    <submittedName>
        <fullName evidence="1">Uncharacterized protein</fullName>
    </submittedName>
</protein>
<accession>A0ABW2F5G8</accession>
<dbReference type="EMBL" id="JBHTAI010000003">
    <property type="protein sequence ID" value="MFC7148076.1"/>
    <property type="molecule type" value="Genomic_DNA"/>
</dbReference>
<gene>
    <name evidence="1" type="ORF">ACFQMJ_05955</name>
</gene>
<proteinExistence type="predicted"/>
<reference evidence="2" key="1">
    <citation type="journal article" date="2019" name="Int. J. Syst. Evol. Microbiol.">
        <title>The Global Catalogue of Microorganisms (GCM) 10K type strain sequencing project: providing services to taxonomists for standard genome sequencing and annotation.</title>
        <authorList>
            <consortium name="The Broad Institute Genomics Platform"/>
            <consortium name="The Broad Institute Genome Sequencing Center for Infectious Disease"/>
            <person name="Wu L."/>
            <person name="Ma J."/>
        </authorList>
    </citation>
    <scope>NUCLEOTIDE SEQUENCE [LARGE SCALE GENOMIC DNA]</scope>
    <source>
        <strain evidence="2">KCTC 12907</strain>
    </source>
</reference>
<evidence type="ECO:0000313" key="1">
    <source>
        <dbReference type="EMBL" id="MFC7148076.1"/>
    </source>
</evidence>
<sequence>MEKIKRHAALPALAAAIAIIVALTAAAYRSKDNGTFEIRDLAGSREAIRDIAISGELGDGVHRTRFRIEEGRMRADTELFEQPKQADFYRYAPGSPARLGELEYSVQNTSSLHTIMSRKMTDRGYAIPVGSAEVVPPPMRRDSEDPNDGVRLANPPEYGLAGIGDNVYYTVPVSSQFVGTSAIYELEFYPWGFRSGMNPQDYASRRLVDFSLEANRSGEGTGIEILGLEAVGDRLVLISAENETLHIRSYDGRTGEALGEAAVPEFRLPAREYVSGPATTASYYEGYEAYPDHERLTLTLNFRRGSSTQNRTDMTALSFEFADGVELANRTELAFSDGEEDTYNGISRLGYRNGKLYAIRSFREPETERSRAMYDIVRPKHLYMYVYENSKPIYKGEIVTDLNDDNIRAYNQSPMQGGFGYSQMEYRYFTNIVFE</sequence>
<dbReference type="Proteomes" id="UP001596378">
    <property type="component" value="Unassembled WGS sequence"/>
</dbReference>
<dbReference type="RefSeq" id="WP_378047419.1">
    <property type="nucleotide sequence ID" value="NZ_JBHMDN010000013.1"/>
</dbReference>
<organism evidence="1 2">
    <name type="scientific">Cohnella cellulosilytica</name>
    <dbReference type="NCBI Taxonomy" id="986710"/>
    <lineage>
        <taxon>Bacteria</taxon>
        <taxon>Bacillati</taxon>
        <taxon>Bacillota</taxon>
        <taxon>Bacilli</taxon>
        <taxon>Bacillales</taxon>
        <taxon>Paenibacillaceae</taxon>
        <taxon>Cohnella</taxon>
    </lineage>
</organism>
<evidence type="ECO:0000313" key="2">
    <source>
        <dbReference type="Proteomes" id="UP001596378"/>
    </source>
</evidence>